<name>A0A1A9VPU8_GLOAU</name>
<sequence length="1876" mass="216085">MDKKIHRSSWKEFRKVGNRPERLQYQERFSFVCLCRCREFCQEEITKTYEDSYEISDRVNVDETAPKLCVAKSPTSTSSTILHTITKEEDKENVFIKSKASETINTYEKSPNYVEDSSCGSSCQSSGLNIENSVEITLFEKERHQRYCSSEANTADFDESCTDLLNSFSLDENEKKALGFARARTSSKRFVNDSMGSRLERKQEKSKRTEEMVAQVENSEKMPTQQTETRPDESLVKKCKEQSQGDLKVLSDVIQKSEAIVQFPDYNIPRTSKVTVHKICTPLTKSISQNCKKKEVQQEGSKLTSFKASKQNTFSPHSAVTTHKNNQIAVRKPTDMSFGSVEGDLSPLCPPEFKVCNLRQLHDQIVSGKIRIFSDAKKPPNIDAKARSSLFTARGKNEKESRKQSTQNFEDDPDRIVRGTTLMEESEKKCKKNKYRYSEADDVMLDNTSFLTRAKLSDETSSRNSSKRDVTQTNDDDITWSEKWMKTDQREKERNAKSLHMFQNVGPFFSEVLPEVKKRLVFSSEVELHKEKYQFKVADSRGSVNLCTNMLEQVADHNSEKIKKIASQTVFPNQDLDETKIEEITNSAAIRERELNEPKIEEITNNSATKKRKTTHGPQDITAIVDDVVNLSLASDGRNCMNSREIRKTILIPESIEKDYGKEEKLLQFDDTTCKTKDKDLRRHTQFFQDVLEEDLDIRKVNLQYDIPMGHTQTTKNSRKTQYFYSDIIEDTVLITDEHHEQRESLVKIDVGRKSSEEKPFPHEDIKEDIADIRRGEVTKEETLLKTLPILGHTQTTKNSRKTQYFYSDIIKDTVLITDEHREQRESLVKIDMGRKSSEEKPFSHEDIKEDIVDIRRGEVTTEETLLKTLPIFESNETNTRKKHEGDISKKEETLQYEKLCKKNREMRKTQVFEETIEEDDEVSVKPHQRETVCNKTGENFNGRETQHFPQHAENLASFESIQVLNLRQEILRNENLSEDEKMIEENVEGPIRTPLTSKEMNNIPIKNNSYKHSSNLIFYSNDNIEEEQMPKEKTLKDNRIKDFDKNEEEGHTIFNQSLGQITSKTQFEEKLITTTTISQQTSILGKNAPTLSRLLPSEINRNEKAQATNSQYRTSENFDEKRNTVYNEEEMELDTDIGITPRQSYLHNAHLEERENEQIMSECHFDQTEIEEIADTSMKSQAIAIHSSTAKNEDSFSKVNTSTDKTTNAASLMMSDNRLNETFVTPSRNSLNQQRLRKTYEITPRLSLIEFEAREREAKFDKCSAPPKLQFLKRLHSHLTPNVPHSKRPLTLIEEDCQLEEVHPKETEPSKLPKPVEVEEKNDKAMVKINKTSFIEPDSEIFAGQIVDEISGIVPHIETQLTEIRFNRSNLSGETQLKKLQTSVLCASEKKDYHSSSLMEIIDQSTNIEDTTFTLPTVRNAERSLTEASSSTSCRKYTSRQLVFEGDPIIVPDDSIHLQNEETNRSNDSLKNSNTLTDVCPESSIDNIDEVHINLVDTLADEEENEIETARSNGDFSTQPQSQLSQPPIATNNATLLCKCCGGKPSNESNLNLHESSSDCSLLSSPSINFDRLRRLRKLPTLADVGYLWQRFSLDNTMANLAAENLSDTLSDTINKNETINYCNISELRKSYDMKKKKLREEMLKESRNTTSDGPVSVIERLRQKLGKTRHYWIFDDQMQYRGKLLFTHRLLLTSSILITYERTGILSSKLTIKTIEVTKRLPEMRLKPIDYVLGYELKLQLPLNLMTLCKSSDEIGIYEMLCTLDKKYRETFAMGQQLQRILFQRQATIARDPLGIRCFIKKTIRKIVAQPDSYDRVDCTDIQINIYNISQISFKNIFQPALFNFQEHVHLLPVGLAFLEDFLHDPLKYLKNLT</sequence>
<feature type="region of interest" description="Disordered" evidence="1">
    <location>
        <begin position="192"/>
        <end position="233"/>
    </location>
</feature>
<feature type="compositionally biased region" description="Basic and acidic residues" evidence="1">
    <location>
        <begin position="198"/>
        <end position="211"/>
    </location>
</feature>
<evidence type="ECO:0000313" key="3">
    <source>
        <dbReference type="Proteomes" id="UP000078200"/>
    </source>
</evidence>
<dbReference type="EnsemblMetazoa" id="GAUT043757-RA">
    <property type="protein sequence ID" value="GAUT043757-PA"/>
    <property type="gene ID" value="GAUT043757"/>
</dbReference>
<feature type="region of interest" description="Disordered" evidence="1">
    <location>
        <begin position="389"/>
        <end position="413"/>
    </location>
</feature>
<protein>
    <submittedName>
        <fullName evidence="2">Uncharacterized protein</fullName>
    </submittedName>
</protein>
<evidence type="ECO:0000313" key="2">
    <source>
        <dbReference type="EnsemblMetazoa" id="GAUT043757-PA"/>
    </source>
</evidence>
<keyword evidence="3" id="KW-1185">Reference proteome</keyword>
<organism evidence="2 3">
    <name type="scientific">Glossina austeni</name>
    <name type="common">Savannah tsetse fly</name>
    <dbReference type="NCBI Taxonomy" id="7395"/>
    <lineage>
        <taxon>Eukaryota</taxon>
        <taxon>Metazoa</taxon>
        <taxon>Ecdysozoa</taxon>
        <taxon>Arthropoda</taxon>
        <taxon>Hexapoda</taxon>
        <taxon>Insecta</taxon>
        <taxon>Pterygota</taxon>
        <taxon>Neoptera</taxon>
        <taxon>Endopterygota</taxon>
        <taxon>Diptera</taxon>
        <taxon>Brachycera</taxon>
        <taxon>Muscomorpha</taxon>
        <taxon>Hippoboscoidea</taxon>
        <taxon>Glossinidae</taxon>
        <taxon>Glossina</taxon>
    </lineage>
</organism>
<dbReference type="VEuPathDB" id="VectorBase:GAUT043757"/>
<proteinExistence type="predicted"/>
<dbReference type="STRING" id="7395.A0A1A9VPU8"/>
<feature type="compositionally biased region" description="Low complexity" evidence="1">
    <location>
        <begin position="1518"/>
        <end position="1528"/>
    </location>
</feature>
<evidence type="ECO:0000256" key="1">
    <source>
        <dbReference type="SAM" id="MobiDB-lite"/>
    </source>
</evidence>
<reference evidence="2" key="1">
    <citation type="submission" date="2020-05" db="UniProtKB">
        <authorList>
            <consortium name="EnsemblMetazoa"/>
        </authorList>
    </citation>
    <scope>IDENTIFICATION</scope>
    <source>
        <strain evidence="2">TTRI</strain>
    </source>
</reference>
<dbReference type="Proteomes" id="UP000078200">
    <property type="component" value="Unassembled WGS sequence"/>
</dbReference>
<feature type="region of interest" description="Disordered" evidence="1">
    <location>
        <begin position="1506"/>
        <end position="1528"/>
    </location>
</feature>
<accession>A0A1A9VPU8</accession>